<organism evidence="2 3">
    <name type="scientific">Candidatus Zambryskibacteria bacterium RIFOXYC1_FULL_39_10</name>
    <dbReference type="NCBI Taxonomy" id="1802779"/>
    <lineage>
        <taxon>Bacteria</taxon>
        <taxon>Candidatus Zambryskiibacteriota</taxon>
    </lineage>
</organism>
<protein>
    <recommendedName>
        <fullName evidence="4">Glycerophosphoryl diester phosphodiesterase membrane domain-containing protein</fullName>
    </recommendedName>
</protein>
<feature type="transmembrane region" description="Helical" evidence="1">
    <location>
        <begin position="46"/>
        <end position="67"/>
    </location>
</feature>
<dbReference type="EMBL" id="MHWW01000005">
    <property type="protein sequence ID" value="OHB15802.1"/>
    <property type="molecule type" value="Genomic_DNA"/>
</dbReference>
<feature type="transmembrane region" description="Helical" evidence="1">
    <location>
        <begin position="88"/>
        <end position="110"/>
    </location>
</feature>
<dbReference type="InterPro" id="IPR010380">
    <property type="entry name" value="DUF975"/>
</dbReference>
<evidence type="ECO:0008006" key="4">
    <source>
        <dbReference type="Google" id="ProtNLM"/>
    </source>
</evidence>
<evidence type="ECO:0000313" key="2">
    <source>
        <dbReference type="EMBL" id="OHB15802.1"/>
    </source>
</evidence>
<dbReference type="AlphaFoldDB" id="A0A1G2V2G0"/>
<feature type="transmembrane region" description="Helical" evidence="1">
    <location>
        <begin position="116"/>
        <end position="135"/>
    </location>
</feature>
<reference evidence="2 3" key="1">
    <citation type="journal article" date="2016" name="Nat. Commun.">
        <title>Thousands of microbial genomes shed light on interconnected biogeochemical processes in an aquifer system.</title>
        <authorList>
            <person name="Anantharaman K."/>
            <person name="Brown C.T."/>
            <person name="Hug L.A."/>
            <person name="Sharon I."/>
            <person name="Castelle C.J."/>
            <person name="Probst A.J."/>
            <person name="Thomas B.C."/>
            <person name="Singh A."/>
            <person name="Wilkins M.J."/>
            <person name="Karaoz U."/>
            <person name="Brodie E.L."/>
            <person name="Williams K.H."/>
            <person name="Hubbard S.S."/>
            <person name="Banfield J.F."/>
        </authorList>
    </citation>
    <scope>NUCLEOTIDE SEQUENCE [LARGE SCALE GENOMIC DNA]</scope>
</reference>
<keyword evidence="1" id="KW-0812">Transmembrane</keyword>
<dbReference type="PANTHER" id="PTHR40076">
    <property type="entry name" value="MEMBRANE PROTEIN-RELATED"/>
    <property type="match status" value="1"/>
</dbReference>
<feature type="transmembrane region" description="Helical" evidence="1">
    <location>
        <begin position="155"/>
        <end position="188"/>
    </location>
</feature>
<dbReference type="PANTHER" id="PTHR40076:SF1">
    <property type="entry name" value="MEMBRANE PROTEIN"/>
    <property type="match status" value="1"/>
</dbReference>
<evidence type="ECO:0000256" key="1">
    <source>
        <dbReference type="SAM" id="Phobius"/>
    </source>
</evidence>
<name>A0A1G2V2G0_9BACT</name>
<sequence length="203" mass="22825">MFSIKESIKYGWAKFKENKEISLLTTLLLLAVGAVGSDKELNMNNFLFNFAVIIFMVIIRIGYNKIYLKMHDGEQTKFSDIFQEYKTFWRYIGVSILVPLTVLGGLILLIVPGLIWLVRFSFAPIIVIDTAMGPIKSMKESYAITKGNFWKLTLFWIVLALLNLAGLILVGVGLLVSVPVSTLAYIYIYRNLTQSKAAVATVV</sequence>
<keyword evidence="1" id="KW-1133">Transmembrane helix</keyword>
<gene>
    <name evidence="2" type="ORF">A2431_00895</name>
</gene>
<proteinExistence type="predicted"/>
<accession>A0A1G2V2G0</accession>
<dbReference type="Proteomes" id="UP000177697">
    <property type="component" value="Unassembled WGS sequence"/>
</dbReference>
<keyword evidence="1" id="KW-0472">Membrane</keyword>
<comment type="caution">
    <text evidence="2">The sequence shown here is derived from an EMBL/GenBank/DDBJ whole genome shotgun (WGS) entry which is preliminary data.</text>
</comment>
<evidence type="ECO:0000313" key="3">
    <source>
        <dbReference type="Proteomes" id="UP000177697"/>
    </source>
</evidence>